<accession>A0A239J0D7</accession>
<dbReference type="PANTHER" id="PTHR41532">
    <property type="entry name" value="FIXS PROTEIN"/>
    <property type="match status" value="1"/>
</dbReference>
<protein>
    <submittedName>
        <fullName evidence="2">Cytochrome oxidase maturation protein, cbb3-type</fullName>
    </submittedName>
</protein>
<keyword evidence="1" id="KW-0472">Membrane</keyword>
<keyword evidence="1" id="KW-1133">Transmembrane helix</keyword>
<dbReference type="RefSeq" id="WP_089361092.1">
    <property type="nucleotide sequence ID" value="NZ_FZOG01000007.1"/>
</dbReference>
<dbReference type="EMBL" id="FZOG01000007">
    <property type="protein sequence ID" value="SNS98928.1"/>
    <property type="molecule type" value="Genomic_DNA"/>
</dbReference>
<keyword evidence="1" id="KW-0812">Transmembrane</keyword>
<dbReference type="PANTHER" id="PTHR41532:SF1">
    <property type="entry name" value="FIXS PROTEIN"/>
    <property type="match status" value="1"/>
</dbReference>
<evidence type="ECO:0000313" key="2">
    <source>
        <dbReference type="EMBL" id="SNS98928.1"/>
    </source>
</evidence>
<dbReference type="InterPro" id="IPR004714">
    <property type="entry name" value="Cyt_oxidase_maturation_cbb3"/>
</dbReference>
<dbReference type="Pfam" id="PF03597">
    <property type="entry name" value="FixS"/>
    <property type="match status" value="1"/>
</dbReference>
<organism evidence="2 3">
    <name type="scientific">Pseudomonas segetis</name>
    <dbReference type="NCBI Taxonomy" id="298908"/>
    <lineage>
        <taxon>Bacteria</taxon>
        <taxon>Pseudomonadati</taxon>
        <taxon>Pseudomonadota</taxon>
        <taxon>Gammaproteobacteria</taxon>
        <taxon>Pseudomonadales</taxon>
        <taxon>Pseudomonadaceae</taxon>
        <taxon>Pseudomonas</taxon>
    </lineage>
</organism>
<reference evidence="3" key="1">
    <citation type="submission" date="2017-06" db="EMBL/GenBank/DDBJ databases">
        <authorList>
            <person name="Varghese N."/>
            <person name="Submissions S."/>
        </authorList>
    </citation>
    <scope>NUCLEOTIDE SEQUENCE [LARGE SCALE GENOMIC DNA]</scope>
    <source>
        <strain evidence="3">CIP 108523</strain>
    </source>
</reference>
<sequence>MPALYILIPIALILVAIAIWVFFWAVDSGQYDDLDGPAHSILFDDEDPMHKAGVDEAQTPASKDQSDA</sequence>
<feature type="transmembrane region" description="Helical" evidence="1">
    <location>
        <begin position="6"/>
        <end position="26"/>
    </location>
</feature>
<keyword evidence="3" id="KW-1185">Reference proteome</keyword>
<evidence type="ECO:0000256" key="1">
    <source>
        <dbReference type="SAM" id="Phobius"/>
    </source>
</evidence>
<dbReference type="NCBIfam" id="TIGR00847">
    <property type="entry name" value="ccoS"/>
    <property type="match status" value="1"/>
</dbReference>
<evidence type="ECO:0000313" key="3">
    <source>
        <dbReference type="Proteomes" id="UP000242915"/>
    </source>
</evidence>
<gene>
    <name evidence="2" type="ORF">SAMN05216255_4104</name>
</gene>
<name>A0A239J0D7_9PSED</name>
<dbReference type="AlphaFoldDB" id="A0A239J0D7"/>
<proteinExistence type="predicted"/>
<dbReference type="Proteomes" id="UP000242915">
    <property type="component" value="Unassembled WGS sequence"/>
</dbReference>